<sequence length="147" mass="15903">MYNNRSIGKIGKPTVLSGNPYRKIATPFPPSRGVISNHLVPGPDRSRQTTLHLSDYRIFQSHPDWRQSSGRVRGPPGGSFAAKTRKDDGGGDGDGHKTRIRFQGTLGRFGAAKGGGEAIVKSARCNSRMISGNEMFSYEGSVRNTAL</sequence>
<gene>
    <name evidence="2" type="ORF">GWI33_021132</name>
</gene>
<comment type="caution">
    <text evidence="2">The sequence shown here is derived from an EMBL/GenBank/DDBJ whole genome shotgun (WGS) entry which is preliminary data.</text>
</comment>
<accession>A0A834HPL7</accession>
<evidence type="ECO:0000313" key="2">
    <source>
        <dbReference type="EMBL" id="KAF7265478.1"/>
    </source>
</evidence>
<dbReference type="EMBL" id="JAACXV010014612">
    <property type="protein sequence ID" value="KAF7265478.1"/>
    <property type="molecule type" value="Genomic_DNA"/>
</dbReference>
<feature type="compositionally biased region" description="Basic and acidic residues" evidence="1">
    <location>
        <begin position="84"/>
        <end position="97"/>
    </location>
</feature>
<protein>
    <submittedName>
        <fullName evidence="2">Uncharacterized protein</fullName>
    </submittedName>
</protein>
<reference evidence="2" key="1">
    <citation type="submission" date="2020-08" db="EMBL/GenBank/DDBJ databases">
        <title>Genome sequencing and assembly of the red palm weevil Rhynchophorus ferrugineus.</title>
        <authorList>
            <person name="Dias G.B."/>
            <person name="Bergman C.M."/>
            <person name="Manee M."/>
        </authorList>
    </citation>
    <scope>NUCLEOTIDE SEQUENCE</scope>
    <source>
        <strain evidence="2">AA-2017</strain>
        <tissue evidence="2">Whole larva</tissue>
    </source>
</reference>
<dbReference type="AlphaFoldDB" id="A0A834HPL7"/>
<keyword evidence="3" id="KW-1185">Reference proteome</keyword>
<proteinExistence type="predicted"/>
<evidence type="ECO:0000256" key="1">
    <source>
        <dbReference type="SAM" id="MobiDB-lite"/>
    </source>
</evidence>
<dbReference type="Proteomes" id="UP000625711">
    <property type="component" value="Unassembled WGS sequence"/>
</dbReference>
<evidence type="ECO:0000313" key="3">
    <source>
        <dbReference type="Proteomes" id="UP000625711"/>
    </source>
</evidence>
<organism evidence="2 3">
    <name type="scientific">Rhynchophorus ferrugineus</name>
    <name type="common">Red palm weevil</name>
    <name type="synonym">Curculio ferrugineus</name>
    <dbReference type="NCBI Taxonomy" id="354439"/>
    <lineage>
        <taxon>Eukaryota</taxon>
        <taxon>Metazoa</taxon>
        <taxon>Ecdysozoa</taxon>
        <taxon>Arthropoda</taxon>
        <taxon>Hexapoda</taxon>
        <taxon>Insecta</taxon>
        <taxon>Pterygota</taxon>
        <taxon>Neoptera</taxon>
        <taxon>Endopterygota</taxon>
        <taxon>Coleoptera</taxon>
        <taxon>Polyphaga</taxon>
        <taxon>Cucujiformia</taxon>
        <taxon>Curculionidae</taxon>
        <taxon>Dryophthorinae</taxon>
        <taxon>Rhynchophorus</taxon>
    </lineage>
</organism>
<name>A0A834HPL7_RHYFE</name>
<feature type="region of interest" description="Disordered" evidence="1">
    <location>
        <begin position="62"/>
        <end position="97"/>
    </location>
</feature>